<evidence type="ECO:0008006" key="7">
    <source>
        <dbReference type="Google" id="ProtNLM"/>
    </source>
</evidence>
<feature type="transmembrane region" description="Helical" evidence="5">
    <location>
        <begin position="9"/>
        <end position="31"/>
    </location>
</feature>
<gene>
    <name evidence="6" type="ORF">PYX00_003337</name>
</gene>
<dbReference type="PANTHER" id="PTHR13531:SF0">
    <property type="entry name" value="GEO07735P1-RELATED"/>
    <property type="match status" value="1"/>
</dbReference>
<proteinExistence type="predicted"/>
<keyword evidence="2 5" id="KW-0812">Transmembrane</keyword>
<feature type="transmembrane region" description="Helical" evidence="5">
    <location>
        <begin position="101"/>
        <end position="127"/>
    </location>
</feature>
<evidence type="ECO:0000313" key="6">
    <source>
        <dbReference type="EMBL" id="KAL0275508.1"/>
    </source>
</evidence>
<feature type="transmembrane region" description="Helical" evidence="5">
    <location>
        <begin position="74"/>
        <end position="95"/>
    </location>
</feature>
<accession>A0AAW2I1B7</accession>
<reference evidence="6" key="1">
    <citation type="journal article" date="2024" name="Gigascience">
        <title>Chromosome-level genome of the poultry shaft louse Menopon gallinae provides insight into the host-switching and adaptive evolution of parasitic lice.</title>
        <authorList>
            <person name="Xu Y."/>
            <person name="Ma L."/>
            <person name="Liu S."/>
            <person name="Liang Y."/>
            <person name="Liu Q."/>
            <person name="He Z."/>
            <person name="Tian L."/>
            <person name="Duan Y."/>
            <person name="Cai W."/>
            <person name="Li H."/>
            <person name="Song F."/>
        </authorList>
    </citation>
    <scope>NUCLEOTIDE SEQUENCE</scope>
    <source>
        <strain evidence="6">Cailab_2023a</strain>
    </source>
</reference>
<evidence type="ECO:0000256" key="2">
    <source>
        <dbReference type="ARBA" id="ARBA00022692"/>
    </source>
</evidence>
<evidence type="ECO:0000256" key="1">
    <source>
        <dbReference type="ARBA" id="ARBA00004141"/>
    </source>
</evidence>
<dbReference type="EMBL" id="JARGDH010000002">
    <property type="protein sequence ID" value="KAL0275508.1"/>
    <property type="molecule type" value="Genomic_DNA"/>
</dbReference>
<organism evidence="6">
    <name type="scientific">Menopon gallinae</name>
    <name type="common">poultry shaft louse</name>
    <dbReference type="NCBI Taxonomy" id="328185"/>
    <lineage>
        <taxon>Eukaryota</taxon>
        <taxon>Metazoa</taxon>
        <taxon>Ecdysozoa</taxon>
        <taxon>Arthropoda</taxon>
        <taxon>Hexapoda</taxon>
        <taxon>Insecta</taxon>
        <taxon>Pterygota</taxon>
        <taxon>Neoptera</taxon>
        <taxon>Paraneoptera</taxon>
        <taxon>Psocodea</taxon>
        <taxon>Troctomorpha</taxon>
        <taxon>Phthiraptera</taxon>
        <taxon>Amblycera</taxon>
        <taxon>Menoponidae</taxon>
        <taxon>Menopon</taxon>
    </lineage>
</organism>
<name>A0AAW2I1B7_9NEOP</name>
<evidence type="ECO:0000256" key="4">
    <source>
        <dbReference type="ARBA" id="ARBA00023136"/>
    </source>
</evidence>
<dbReference type="PANTHER" id="PTHR13531">
    <property type="entry name" value="GEO07735P1-RELATED-RELATED"/>
    <property type="match status" value="1"/>
</dbReference>
<feature type="transmembrane region" description="Helical" evidence="5">
    <location>
        <begin position="43"/>
        <end position="62"/>
    </location>
</feature>
<dbReference type="InterPro" id="IPR019184">
    <property type="entry name" value="Uncharacterised_TM-17"/>
</dbReference>
<dbReference type="Pfam" id="PF09799">
    <property type="entry name" value="Transmemb_17"/>
    <property type="match status" value="1"/>
</dbReference>
<evidence type="ECO:0000256" key="5">
    <source>
        <dbReference type="SAM" id="Phobius"/>
    </source>
</evidence>
<comment type="caution">
    <text evidence="6">The sequence shown here is derived from an EMBL/GenBank/DDBJ whole genome shotgun (WGS) entry which is preliminary data.</text>
</comment>
<dbReference type="GO" id="GO:0016020">
    <property type="term" value="C:membrane"/>
    <property type="evidence" value="ECO:0007669"/>
    <property type="project" value="UniProtKB-SubCell"/>
</dbReference>
<protein>
    <recommendedName>
        <fullName evidence="7">Transmembrane protein 216</fullName>
    </recommendedName>
</protein>
<keyword evidence="4 5" id="KW-0472">Membrane</keyword>
<sequence>MNSSLTYEILLYLNTFYFGMFAIAELGVGLFKMTHLPYPTGTFVSEFLLLILLCCTEGYRIFMGRKGNLTEKSFAVLISIALTIPSVLGTVYFLIWQTYVLRLEIILCGIQLTLQGLELGFAVLSLLKFHRAGTY</sequence>
<comment type="subcellular location">
    <subcellularLocation>
        <location evidence="1">Membrane</location>
        <topology evidence="1">Multi-pass membrane protein</topology>
    </subcellularLocation>
</comment>
<evidence type="ECO:0000256" key="3">
    <source>
        <dbReference type="ARBA" id="ARBA00022989"/>
    </source>
</evidence>
<dbReference type="GO" id="GO:0035869">
    <property type="term" value="C:ciliary transition zone"/>
    <property type="evidence" value="ECO:0007669"/>
    <property type="project" value="TreeGrafter"/>
</dbReference>
<dbReference type="AlphaFoldDB" id="A0AAW2I1B7"/>
<keyword evidence="3 5" id="KW-1133">Transmembrane helix</keyword>
<dbReference type="GO" id="GO:1905515">
    <property type="term" value="P:non-motile cilium assembly"/>
    <property type="evidence" value="ECO:0007669"/>
    <property type="project" value="TreeGrafter"/>
</dbReference>